<dbReference type="RefSeq" id="YP_009834512.1">
    <property type="nucleotide sequence ID" value="NC_048673.1"/>
</dbReference>
<evidence type="ECO:0000313" key="1">
    <source>
        <dbReference type="EMBL" id="ASU00340.1"/>
    </source>
</evidence>
<organism evidence="1 2">
    <name type="scientific">Aeromonas phage AS-zj</name>
    <dbReference type="NCBI Taxonomy" id="2024208"/>
    <lineage>
        <taxon>Viruses</taxon>
        <taxon>Duplodnaviria</taxon>
        <taxon>Heunggongvirae</taxon>
        <taxon>Uroviricota</taxon>
        <taxon>Caudoviricetes</taxon>
        <taxon>Pantevenvirales</taxon>
        <taxon>Straboviridae</taxon>
        <taxon>Emmerichvirinae</taxon>
        <taxon>Ceceduovirus</taxon>
        <taxon>Ceceduovirus aszj</taxon>
    </lineage>
</organism>
<dbReference type="KEGG" id="vg:55604579"/>
<keyword evidence="2" id="KW-1185">Reference proteome</keyword>
<name>A0A223LD19_9CAUD</name>
<sequence>MKYELGKKYKIVYIHADASDEFGVSTGDVIECHFIDDQNGYLWTRDVYCYGKQVNPYYEHGAWCFAAPSDPEIILEEYEPEPSLSTIFTTSVELGRVDTSKKRSYDYVLSKCMEELGELSLEVQIENGLSYKEPGKDGIRGEAVDLAIAAMDMFALACGDMNKQAIENLFLSTMEKKIVKWKEKA</sequence>
<accession>A0A223LD19</accession>
<proteinExistence type="predicted"/>
<reference evidence="1 2" key="1">
    <citation type="submission" date="2017-07" db="EMBL/GenBank/DDBJ databases">
        <title>In vitro design and evaluation of phage cocktails against multidrug-resistant Aeromonas salmonicida.</title>
        <authorList>
            <person name="Chen L."/>
            <person name="Yuan S."/>
            <person name="Ma Y."/>
        </authorList>
    </citation>
    <scope>NUCLEOTIDE SEQUENCE [LARGE SCALE GENOMIC DNA]</scope>
</reference>
<dbReference type="Proteomes" id="UP000226092">
    <property type="component" value="Segment"/>
</dbReference>
<evidence type="ECO:0000313" key="2">
    <source>
        <dbReference type="Proteomes" id="UP000226092"/>
    </source>
</evidence>
<dbReference type="GeneID" id="55604579"/>
<dbReference type="EMBL" id="MF448340">
    <property type="protein sequence ID" value="ASU00340.1"/>
    <property type="molecule type" value="Genomic_DNA"/>
</dbReference>
<protein>
    <submittedName>
        <fullName evidence="1">Uncharacterized protein</fullName>
    </submittedName>
</protein>